<evidence type="ECO:0000313" key="2">
    <source>
        <dbReference type="EMBL" id="CEK70844.1"/>
    </source>
</evidence>
<organism evidence="2">
    <name type="scientific">Arion vulgaris</name>
    <dbReference type="NCBI Taxonomy" id="1028688"/>
    <lineage>
        <taxon>Eukaryota</taxon>
        <taxon>Metazoa</taxon>
        <taxon>Spiralia</taxon>
        <taxon>Lophotrochozoa</taxon>
        <taxon>Mollusca</taxon>
        <taxon>Gastropoda</taxon>
        <taxon>Heterobranchia</taxon>
        <taxon>Euthyneura</taxon>
        <taxon>Panpulmonata</taxon>
        <taxon>Eupulmonata</taxon>
        <taxon>Stylommatophora</taxon>
        <taxon>Helicina</taxon>
        <taxon>Arionoidea</taxon>
        <taxon>Arionidae</taxon>
        <taxon>Arion</taxon>
    </lineage>
</organism>
<gene>
    <name evidence="2" type="primary">ORF75864</name>
</gene>
<dbReference type="EMBL" id="HACG01023979">
    <property type="protein sequence ID" value="CEK70844.1"/>
    <property type="molecule type" value="Transcribed_RNA"/>
</dbReference>
<protein>
    <recommendedName>
        <fullName evidence="1">UMA domain-containing protein</fullName>
    </recommendedName>
</protein>
<dbReference type="PROSITE" id="PS51497">
    <property type="entry name" value="UMA"/>
    <property type="match status" value="1"/>
</dbReference>
<proteinExistence type="predicted"/>
<reference evidence="2" key="1">
    <citation type="submission" date="2014-12" db="EMBL/GenBank/DDBJ databases">
        <title>Insight into the proteome of Arion vulgaris.</title>
        <authorList>
            <person name="Aradska J."/>
            <person name="Bulat T."/>
            <person name="Smidak R."/>
            <person name="Sarate P."/>
            <person name="Gangsoo J."/>
            <person name="Sialana F."/>
            <person name="Bilban M."/>
            <person name="Lubec G."/>
        </authorList>
    </citation>
    <scope>NUCLEOTIDE SEQUENCE</scope>
    <source>
        <tissue evidence="2">Skin</tissue>
    </source>
</reference>
<dbReference type="AlphaFoldDB" id="A0A0B6ZQD0"/>
<name>A0A0B6ZQD0_9EUPU</name>
<accession>A0A0B6ZQD0</accession>
<dbReference type="InterPro" id="IPR023340">
    <property type="entry name" value="UMA"/>
</dbReference>
<evidence type="ECO:0000259" key="1">
    <source>
        <dbReference type="PROSITE" id="PS51497"/>
    </source>
</evidence>
<feature type="domain" description="UMA" evidence="1">
    <location>
        <begin position="29"/>
        <end position="78"/>
    </location>
</feature>
<sequence length="88" mass="10247">MTYANLLSRPYIDENRYQTIGRGHGFSELDGVPFKISEKYQYTKPTFDFDSENIYQLSSTQAIDMASACTFQLEMKVLKNMANIQQRF</sequence>